<dbReference type="PANTHER" id="PTHR43591:SF24">
    <property type="entry name" value="2-METHOXY-6-POLYPRENYL-1,4-BENZOQUINOL METHYLASE, MITOCHONDRIAL"/>
    <property type="match status" value="1"/>
</dbReference>
<dbReference type="Gene3D" id="3.40.50.150">
    <property type="entry name" value="Vaccinia Virus protein VP39"/>
    <property type="match status" value="1"/>
</dbReference>
<organism evidence="2 3">
    <name type="scientific">Botryobasidium botryosum (strain FD-172 SS1)</name>
    <dbReference type="NCBI Taxonomy" id="930990"/>
    <lineage>
        <taxon>Eukaryota</taxon>
        <taxon>Fungi</taxon>
        <taxon>Dikarya</taxon>
        <taxon>Basidiomycota</taxon>
        <taxon>Agaricomycotina</taxon>
        <taxon>Agaricomycetes</taxon>
        <taxon>Cantharellales</taxon>
        <taxon>Botryobasidiaceae</taxon>
        <taxon>Botryobasidium</taxon>
    </lineage>
</organism>
<keyword evidence="3" id="KW-1185">Reference proteome</keyword>
<dbReference type="SUPFAM" id="SSF53335">
    <property type="entry name" value="S-adenosyl-L-methionine-dependent methyltransferases"/>
    <property type="match status" value="1"/>
</dbReference>
<name>A0A067LXN5_BOTB1</name>
<dbReference type="FunCoup" id="A0A067LXN5">
    <property type="interactions" value="2"/>
</dbReference>
<dbReference type="Pfam" id="PF13847">
    <property type="entry name" value="Methyltransf_31"/>
    <property type="match status" value="1"/>
</dbReference>
<accession>A0A067LXN5</accession>
<dbReference type="EMBL" id="KL198115">
    <property type="protein sequence ID" value="KDQ07110.1"/>
    <property type="molecule type" value="Genomic_DNA"/>
</dbReference>
<dbReference type="OrthoDB" id="10017101at2759"/>
<dbReference type="InParanoid" id="A0A067LXN5"/>
<dbReference type="HOGENOM" id="CLU_057148_1_0_1"/>
<dbReference type="AlphaFoldDB" id="A0A067LXN5"/>
<evidence type="ECO:0000313" key="2">
    <source>
        <dbReference type="EMBL" id="KDQ07110.1"/>
    </source>
</evidence>
<dbReference type="InterPro" id="IPR025714">
    <property type="entry name" value="Methyltranfer_dom"/>
</dbReference>
<dbReference type="InterPro" id="IPR029063">
    <property type="entry name" value="SAM-dependent_MTases_sf"/>
</dbReference>
<evidence type="ECO:0000259" key="1">
    <source>
        <dbReference type="Pfam" id="PF13847"/>
    </source>
</evidence>
<gene>
    <name evidence="2" type="ORF">BOTBODRAFT_140374</name>
</gene>
<protein>
    <recommendedName>
        <fullName evidence="1">Methyltransferase domain-containing protein</fullName>
    </recommendedName>
</protein>
<proteinExistence type="predicted"/>
<dbReference type="PANTHER" id="PTHR43591">
    <property type="entry name" value="METHYLTRANSFERASE"/>
    <property type="match status" value="1"/>
</dbReference>
<dbReference type="GO" id="GO:0008168">
    <property type="term" value="F:methyltransferase activity"/>
    <property type="evidence" value="ECO:0007669"/>
    <property type="project" value="TreeGrafter"/>
</dbReference>
<dbReference type="STRING" id="930990.A0A067LXN5"/>
<evidence type="ECO:0000313" key="3">
    <source>
        <dbReference type="Proteomes" id="UP000027195"/>
    </source>
</evidence>
<sequence length="271" mass="29956">MAQKTATYTHGHHESVLRSHSWRTAANSAAYLLPSLEPHMHILDIGCGPGTISVDFAKLVPDGKVIGLEYAPDVLVQARAVAAEKGVQNIEFVTGDVHALTYPDATFDVVHAHQVLQHVGDPVQALREMRRVTKPGGIVAVRECEFSAMAWYPEPQGLDDWLDLYYRVARSNGGEPDAGRRLKSWARQAGFDPAKVTCSAGTWCYSTPAEIAWWSGLWADRTTSSEFARGALEKGHATKDELDRIAKVWREWGTDEDAWISLLHGEIIARV</sequence>
<dbReference type="CDD" id="cd02440">
    <property type="entry name" value="AdoMet_MTases"/>
    <property type="match status" value="1"/>
</dbReference>
<reference evidence="3" key="1">
    <citation type="journal article" date="2014" name="Proc. Natl. Acad. Sci. U.S.A.">
        <title>Extensive sampling of basidiomycete genomes demonstrates inadequacy of the white-rot/brown-rot paradigm for wood decay fungi.</title>
        <authorList>
            <person name="Riley R."/>
            <person name="Salamov A.A."/>
            <person name="Brown D.W."/>
            <person name="Nagy L.G."/>
            <person name="Floudas D."/>
            <person name="Held B.W."/>
            <person name="Levasseur A."/>
            <person name="Lombard V."/>
            <person name="Morin E."/>
            <person name="Otillar R."/>
            <person name="Lindquist E.A."/>
            <person name="Sun H."/>
            <person name="LaButti K.M."/>
            <person name="Schmutz J."/>
            <person name="Jabbour D."/>
            <person name="Luo H."/>
            <person name="Baker S.E."/>
            <person name="Pisabarro A.G."/>
            <person name="Walton J.D."/>
            <person name="Blanchette R.A."/>
            <person name="Henrissat B."/>
            <person name="Martin F."/>
            <person name="Cullen D."/>
            <person name="Hibbett D.S."/>
            <person name="Grigoriev I.V."/>
        </authorList>
    </citation>
    <scope>NUCLEOTIDE SEQUENCE [LARGE SCALE GENOMIC DNA]</scope>
    <source>
        <strain evidence="3">FD-172 SS1</strain>
    </source>
</reference>
<dbReference type="Proteomes" id="UP000027195">
    <property type="component" value="Unassembled WGS sequence"/>
</dbReference>
<feature type="domain" description="Methyltransferase" evidence="1">
    <location>
        <begin position="37"/>
        <end position="158"/>
    </location>
</feature>